<dbReference type="InterPro" id="IPR023430">
    <property type="entry name" value="Pept_HybD-like_dom_sf"/>
</dbReference>
<gene>
    <name evidence="5" type="ORF">SAMN05660337_3448</name>
</gene>
<comment type="similarity">
    <text evidence="1">Belongs to the peptidase A31 family.</text>
</comment>
<accession>A0A1G9LMD9</accession>
<evidence type="ECO:0000256" key="3">
    <source>
        <dbReference type="ARBA" id="ARBA00022750"/>
    </source>
</evidence>
<dbReference type="SUPFAM" id="SSF53163">
    <property type="entry name" value="HybD-like"/>
    <property type="match status" value="1"/>
</dbReference>
<name>A0A1G9LMD9_9BACT</name>
<reference evidence="6" key="1">
    <citation type="submission" date="2016-10" db="EMBL/GenBank/DDBJ databases">
        <authorList>
            <person name="Varghese N."/>
            <person name="Submissions S."/>
        </authorList>
    </citation>
    <scope>NUCLEOTIDE SEQUENCE [LARGE SCALE GENOMIC DNA]</scope>
    <source>
        <strain evidence="6">DSM 16995</strain>
    </source>
</reference>
<dbReference type="PANTHER" id="PTHR30302">
    <property type="entry name" value="HYDROGENASE 1 MATURATION PROTEASE"/>
    <property type="match status" value="1"/>
</dbReference>
<dbReference type="STRING" id="246191.SAMN05660337_3448"/>
<dbReference type="GO" id="GO:0016485">
    <property type="term" value="P:protein processing"/>
    <property type="evidence" value="ECO:0007669"/>
    <property type="project" value="TreeGrafter"/>
</dbReference>
<evidence type="ECO:0000313" key="5">
    <source>
        <dbReference type="EMBL" id="SDL63122.1"/>
    </source>
</evidence>
<protein>
    <submittedName>
        <fullName evidence="5">Hydrogenase maturation protease</fullName>
    </submittedName>
</protein>
<dbReference type="NCBIfam" id="TIGR00072">
    <property type="entry name" value="hydrog_prot"/>
    <property type="match status" value="1"/>
</dbReference>
<dbReference type="GO" id="GO:0004190">
    <property type="term" value="F:aspartic-type endopeptidase activity"/>
    <property type="evidence" value="ECO:0007669"/>
    <property type="project" value="UniProtKB-KW"/>
</dbReference>
<evidence type="ECO:0000256" key="4">
    <source>
        <dbReference type="ARBA" id="ARBA00022801"/>
    </source>
</evidence>
<dbReference type="RefSeq" id="WP_092163409.1">
    <property type="nucleotide sequence ID" value="NZ_FNGA01000007.1"/>
</dbReference>
<dbReference type="OrthoDB" id="9792731at2"/>
<keyword evidence="3" id="KW-0064">Aspartyl protease</keyword>
<sequence length="157" mass="17967">MKKLLVLGVGNILLMDEGVGVHAIEALRKEEWPENVHMVDGGTFTQDLFHVLEGYDGLLVLDIVHAGEAPGTVYMFEEDDLIQNDDQRLSLHDIDLIDSLHMAEMVGKRPRMRVIGMEPKSYTDWGLEMTPEVQKTFPHFLEVSRKEVNRFIEEFNS</sequence>
<keyword evidence="2 5" id="KW-0645">Protease</keyword>
<proteinExistence type="inferred from homology"/>
<keyword evidence="4" id="KW-0378">Hydrolase</keyword>
<dbReference type="GO" id="GO:0008047">
    <property type="term" value="F:enzyme activator activity"/>
    <property type="evidence" value="ECO:0007669"/>
    <property type="project" value="InterPro"/>
</dbReference>
<keyword evidence="6" id="KW-1185">Reference proteome</keyword>
<evidence type="ECO:0000256" key="1">
    <source>
        <dbReference type="ARBA" id="ARBA00006814"/>
    </source>
</evidence>
<dbReference type="AlphaFoldDB" id="A0A1G9LMD9"/>
<dbReference type="EMBL" id="FNGA01000007">
    <property type="protein sequence ID" value="SDL63122.1"/>
    <property type="molecule type" value="Genomic_DNA"/>
</dbReference>
<dbReference type="NCBIfam" id="NF045519">
    <property type="entry name" value="NiFeSe_H2_mat"/>
    <property type="match status" value="1"/>
</dbReference>
<evidence type="ECO:0000256" key="2">
    <source>
        <dbReference type="ARBA" id="ARBA00022670"/>
    </source>
</evidence>
<evidence type="ECO:0000313" key="6">
    <source>
        <dbReference type="Proteomes" id="UP000199053"/>
    </source>
</evidence>
<dbReference type="Proteomes" id="UP000199053">
    <property type="component" value="Unassembled WGS sequence"/>
</dbReference>
<dbReference type="PRINTS" id="PR00446">
    <property type="entry name" value="HYDRGNUPTAKE"/>
</dbReference>
<dbReference type="Gene3D" id="3.40.50.1450">
    <property type="entry name" value="HybD-like"/>
    <property type="match status" value="1"/>
</dbReference>
<dbReference type="CDD" id="cd06062">
    <property type="entry name" value="H2MP_MemB-H2up"/>
    <property type="match status" value="1"/>
</dbReference>
<dbReference type="Pfam" id="PF01750">
    <property type="entry name" value="HycI"/>
    <property type="match status" value="1"/>
</dbReference>
<dbReference type="PANTHER" id="PTHR30302:SF1">
    <property type="entry name" value="HYDROGENASE 2 MATURATION PROTEASE"/>
    <property type="match status" value="1"/>
</dbReference>
<organism evidence="5 6">
    <name type="scientific">Maridesulfovibrio ferrireducens</name>
    <dbReference type="NCBI Taxonomy" id="246191"/>
    <lineage>
        <taxon>Bacteria</taxon>
        <taxon>Pseudomonadati</taxon>
        <taxon>Thermodesulfobacteriota</taxon>
        <taxon>Desulfovibrionia</taxon>
        <taxon>Desulfovibrionales</taxon>
        <taxon>Desulfovibrionaceae</taxon>
        <taxon>Maridesulfovibrio</taxon>
    </lineage>
</organism>
<dbReference type="InterPro" id="IPR000671">
    <property type="entry name" value="Peptidase_A31"/>
</dbReference>